<keyword evidence="1" id="KW-1133">Transmembrane helix</keyword>
<keyword evidence="1" id="KW-0812">Transmembrane</keyword>
<evidence type="ECO:0000256" key="1">
    <source>
        <dbReference type="SAM" id="Phobius"/>
    </source>
</evidence>
<accession>A0A7I7TDH9</accession>
<dbReference type="KEGG" id="mhev:MHEL_55170"/>
<dbReference type="AlphaFoldDB" id="A0A7I7TDH9"/>
<feature type="transmembrane region" description="Helical" evidence="1">
    <location>
        <begin position="15"/>
        <end position="34"/>
    </location>
</feature>
<sequence length="171" mass="18234">MSRLRAPAALWQRNIIGAVVVALALTVLVVTELAPDWSRYRHTVVPAHVVAAGATGSFDGQTWTITGVRHLNKATRSGAKPLPVGTVLQVVAIDRTGAPEGDMCIGMITDGLRRWQAEGMTGYGPQVPDGASDRCTGTGPVQFSFLLPRDVVPTAVDVVDLDGRIRVRLQL</sequence>
<evidence type="ECO:0008006" key="4">
    <source>
        <dbReference type="Google" id="ProtNLM"/>
    </source>
</evidence>
<organism evidence="2 3">
    <name type="scientific">Mycolicibacterium helvum</name>
    <dbReference type="NCBI Taxonomy" id="1534349"/>
    <lineage>
        <taxon>Bacteria</taxon>
        <taxon>Bacillati</taxon>
        <taxon>Actinomycetota</taxon>
        <taxon>Actinomycetes</taxon>
        <taxon>Mycobacteriales</taxon>
        <taxon>Mycobacteriaceae</taxon>
        <taxon>Mycolicibacterium</taxon>
    </lineage>
</organism>
<protein>
    <recommendedName>
        <fullName evidence="4">DUF4352 domain-containing protein</fullName>
    </recommendedName>
</protein>
<dbReference type="EMBL" id="AP022596">
    <property type="protein sequence ID" value="BBY67274.1"/>
    <property type="molecule type" value="Genomic_DNA"/>
</dbReference>
<dbReference type="RefSeq" id="WP_163751268.1">
    <property type="nucleotide sequence ID" value="NZ_AP022596.1"/>
</dbReference>
<proteinExistence type="predicted"/>
<reference evidence="2 3" key="1">
    <citation type="journal article" date="2019" name="Emerg. Microbes Infect.">
        <title>Comprehensive subspecies identification of 175 nontuberculous mycobacteria species based on 7547 genomic profiles.</title>
        <authorList>
            <person name="Matsumoto Y."/>
            <person name="Kinjo T."/>
            <person name="Motooka D."/>
            <person name="Nabeya D."/>
            <person name="Jung N."/>
            <person name="Uechi K."/>
            <person name="Horii T."/>
            <person name="Iida T."/>
            <person name="Fujita J."/>
            <person name="Nakamura S."/>
        </authorList>
    </citation>
    <scope>NUCLEOTIDE SEQUENCE [LARGE SCALE GENOMIC DNA]</scope>
    <source>
        <strain evidence="2 3">JCM 30396</strain>
    </source>
</reference>
<keyword evidence="1" id="KW-0472">Membrane</keyword>
<keyword evidence="3" id="KW-1185">Reference proteome</keyword>
<evidence type="ECO:0000313" key="2">
    <source>
        <dbReference type="EMBL" id="BBY67274.1"/>
    </source>
</evidence>
<evidence type="ECO:0000313" key="3">
    <source>
        <dbReference type="Proteomes" id="UP000467148"/>
    </source>
</evidence>
<name>A0A7I7TDH9_9MYCO</name>
<dbReference type="Proteomes" id="UP000467148">
    <property type="component" value="Chromosome"/>
</dbReference>
<gene>
    <name evidence="2" type="ORF">MHEL_55170</name>
</gene>